<evidence type="ECO:0000259" key="2">
    <source>
        <dbReference type="PROSITE" id="PS51186"/>
    </source>
</evidence>
<dbReference type="AlphaFoldDB" id="V5G7P0"/>
<feature type="domain" description="N-acetyltransferase" evidence="2">
    <location>
        <begin position="116"/>
        <end position="285"/>
    </location>
</feature>
<proteinExistence type="predicted"/>
<dbReference type="SUPFAM" id="SSF55729">
    <property type="entry name" value="Acyl-CoA N-acyltransferases (Nat)"/>
    <property type="match status" value="1"/>
</dbReference>
<dbReference type="Gene3D" id="3.40.630.30">
    <property type="match status" value="1"/>
</dbReference>
<dbReference type="InterPro" id="IPR016181">
    <property type="entry name" value="Acyl_CoA_acyltransferase"/>
</dbReference>
<dbReference type="HOGENOM" id="CLU_060131_3_1_1"/>
<feature type="region of interest" description="Disordered" evidence="1">
    <location>
        <begin position="1"/>
        <end position="49"/>
    </location>
</feature>
<dbReference type="InterPro" id="IPR000182">
    <property type="entry name" value="GNAT_dom"/>
</dbReference>
<gene>
    <name evidence="3" type="ORF">PVAR5_5542</name>
</gene>
<dbReference type="Proteomes" id="UP000018001">
    <property type="component" value="Unassembled WGS sequence"/>
</dbReference>
<dbReference type="OrthoDB" id="2744543at2759"/>
<dbReference type="PROSITE" id="PS51186">
    <property type="entry name" value="GNAT"/>
    <property type="match status" value="1"/>
</dbReference>
<sequence length="296" mass="33283">MPSPSHPLHAAPRTPSPSPTIEKNPANEPQEQHDNEKISITTETPNEISSSSITIRRAKLKDSQALGSILAAGFIEDDVFGEYLFPHRREHPDDYRLQFARMMRSYMYKRGHRVRVAVDSATSRVVGVASWERQGRRPSSKSTTDDESRNPVCMLFKRFSIQSLDAVARIIHPDRSVSVENKRVFDAEVSNYKHYWSGPRAETWYLSFLAVDPDYQGCGVGRALVQEGIRWGEIDEVCVSLISTECGDGFYRKLGFVDVGSATEGALKGLRGGNIKFYEEHMEKPGIEEENEASQS</sequence>
<dbReference type="eggNOG" id="ENOG502STYZ">
    <property type="taxonomic scope" value="Eukaryota"/>
</dbReference>
<dbReference type="InParanoid" id="V5G7P0"/>
<feature type="compositionally biased region" description="Polar residues" evidence="1">
    <location>
        <begin position="38"/>
        <end position="49"/>
    </location>
</feature>
<comment type="caution">
    <text evidence="3">The sequence shown here is derived from an EMBL/GenBank/DDBJ whole genome shotgun (WGS) entry which is preliminary data.</text>
</comment>
<feature type="region of interest" description="Disordered" evidence="1">
    <location>
        <begin position="129"/>
        <end position="148"/>
    </location>
</feature>
<dbReference type="GO" id="GO:0016747">
    <property type="term" value="F:acyltransferase activity, transferring groups other than amino-acyl groups"/>
    <property type="evidence" value="ECO:0007669"/>
    <property type="project" value="InterPro"/>
</dbReference>
<dbReference type="InterPro" id="IPR052523">
    <property type="entry name" value="Trichothecene_AcTrans"/>
</dbReference>
<dbReference type="PANTHER" id="PTHR42791:SF16">
    <property type="entry name" value="N-ACETYLTRANSFERASE DOMAIN-CONTAINING PROTEIN"/>
    <property type="match status" value="1"/>
</dbReference>
<dbReference type="EMBL" id="BAUL01000177">
    <property type="protein sequence ID" value="GAD96877.1"/>
    <property type="molecule type" value="Genomic_DNA"/>
</dbReference>
<evidence type="ECO:0000256" key="1">
    <source>
        <dbReference type="SAM" id="MobiDB-lite"/>
    </source>
</evidence>
<keyword evidence="4" id="KW-1185">Reference proteome</keyword>
<reference evidence="4" key="1">
    <citation type="journal article" date="2014" name="Genome Announc.">
        <title>Draft genome sequence of the formaldehyde-resistant fungus Byssochlamys spectabilis No. 5 (anamorph Paecilomyces variotii No. 5) (NBRC109023).</title>
        <authorList>
            <person name="Oka T."/>
            <person name="Ekino K."/>
            <person name="Fukuda K."/>
            <person name="Nomura Y."/>
        </authorList>
    </citation>
    <scope>NUCLEOTIDE SEQUENCE [LARGE SCALE GENOMIC DNA]</scope>
    <source>
        <strain evidence="4">No. 5 / NBRC 109023</strain>
    </source>
</reference>
<dbReference type="PANTHER" id="PTHR42791">
    <property type="entry name" value="GNAT FAMILY ACETYLTRANSFERASE"/>
    <property type="match status" value="1"/>
</dbReference>
<dbReference type="Pfam" id="PF13508">
    <property type="entry name" value="Acetyltransf_7"/>
    <property type="match status" value="1"/>
</dbReference>
<dbReference type="CDD" id="cd04301">
    <property type="entry name" value="NAT_SF"/>
    <property type="match status" value="1"/>
</dbReference>
<organism evidence="3 4">
    <name type="scientific">Byssochlamys spectabilis (strain No. 5 / NBRC 109023)</name>
    <name type="common">Paecilomyces variotii</name>
    <dbReference type="NCBI Taxonomy" id="1356009"/>
    <lineage>
        <taxon>Eukaryota</taxon>
        <taxon>Fungi</taxon>
        <taxon>Dikarya</taxon>
        <taxon>Ascomycota</taxon>
        <taxon>Pezizomycotina</taxon>
        <taxon>Eurotiomycetes</taxon>
        <taxon>Eurotiomycetidae</taxon>
        <taxon>Eurotiales</taxon>
        <taxon>Thermoascaceae</taxon>
        <taxon>Paecilomyces</taxon>
    </lineage>
</organism>
<evidence type="ECO:0000313" key="3">
    <source>
        <dbReference type="EMBL" id="GAD96877.1"/>
    </source>
</evidence>
<protein>
    <recommendedName>
        <fullName evidence="2">N-acetyltransferase domain-containing protein</fullName>
    </recommendedName>
</protein>
<name>V5G7P0_BYSSN</name>
<accession>V5G7P0</accession>
<evidence type="ECO:0000313" key="4">
    <source>
        <dbReference type="Proteomes" id="UP000018001"/>
    </source>
</evidence>